<feature type="transmembrane region" description="Helical" evidence="5">
    <location>
        <begin position="597"/>
        <end position="620"/>
    </location>
</feature>
<sequence>MKILSAFVGFLSILANGCFVEGFFTKPIKCAARKVVTPIDAPRHQYYPFFVSVYRCSGGCSTNSPNTYHCSATTWNNVTGTVFDLQTSTQKVLTVLNHTSCECTCVAKAKDCSENELYDEDTCSCQCKYQDEPQVGCPARFSWSQFQCKCVCARPVEFCPVNMEWSYTACGCVCTRSVVEFCKLEKKVLNASTCKCEEPKTIVKNLNPGVPGKRTVETTNWKQFVLFMVGEFVVLILLFDLVIYWKYGGGIICKACRCPRKGKISKNYFSLLNPLINPPSHALLSIFKTNLISKTNNRSEDQIQKSYIRRIKSDNWIKYLLNLRLRDYYNVVKEDKSILNLGESERERDLTLNGGSANDLQLSALTPLEKSQTLKNCQGRESSIITSITTIMIISAFLSSSLSGLTNVLCQTHETVIPVDSTDHGFYPFYVKLHRCAGSVGTVSPKVQHCVAQSYEEINVPVYSRAANFRRTTVTMKNHTSCAPECVASPLDCDLAVQDWDDNLCACKCKYPDGPPKELTCKEGFRWNKYKCACECDRAPEHCPIRMTWSKDICGCKCESSAVNDCIQMELGIDVDCQCMDVKAFRRHKAVYSRNRMFITLLIGQAVIIILLICALVHWVRKRNRNSSANAPLDGSDPGKTNDEVASQYLKVAANSAESLEGAKDSSDDDSCTAPLSPKVRTFCISIRLCSFSAAVKPVAVECNPPVLSTVAVDEPHHRYYPYFIRLHRCEGSYGFESPNIKKCVVTESREVTFSVYDTTNRLSTQIRLQNHTKCGPECKASPLDCDFKVQEWNDESCQCKCLYPRSPPPDDVVKPKKGFGWNNHLCRYECNTHERCPLEKKWNKKKCSCVCTSFYEHHCKAENKLMDPKTCACKDPMKSTAPRPGFMTYVESKVLAVFLALAILVIICLISYLWYRSAYSTFGSSGKLNESTSSAGMDDKSIIIQFSFPSNKTQFFSNCLTRKQRQNMQESIGIILLLPLLGHAVRLGNELCRPRPTLVPIDDPEFKFFPYFVKLHQCGGSCDHIQPSVKSCIPLEYDEVSVTVQVVGTDEMRTTQVKNHTRCGCECVHGPKDCDLELEEWKPDLCQCQCRNRDRPSVPCGAGMTWSRAQCRCVCNKQPQSCGPNKVWNKEACGCVCKDRRYKNCARKQKRVDEETCKCTTKVMPPAVGKQSSPKPHSKGGLRQEFYVILFIGQFVLLYMVFEAVLYRKKAGLIYRITRSCSTKGGHLDIKESREDILSVSSSETETNLPTETGHHNVEASITKSQAVV</sequence>
<evidence type="ECO:0000256" key="2">
    <source>
        <dbReference type="ARBA" id="ARBA00023030"/>
    </source>
</evidence>
<evidence type="ECO:0000256" key="5">
    <source>
        <dbReference type="SAM" id="Phobius"/>
    </source>
</evidence>
<keyword evidence="3" id="KW-0497">Mitogen</keyword>
<feature type="region of interest" description="Disordered" evidence="4">
    <location>
        <begin position="1240"/>
        <end position="1270"/>
    </location>
</feature>
<proteinExistence type="inferred from homology"/>
<dbReference type="AlphaFoldDB" id="A0AAU9XRN3"/>
<protein>
    <recommendedName>
        <fullName evidence="7">Platelet-derived growth factor (PDGF) family profile domain-containing protein</fullName>
    </recommendedName>
</protein>
<dbReference type="PANTHER" id="PTHR11633">
    <property type="entry name" value="PLATELET-DERIVED GROWTH FACTOR"/>
    <property type="match status" value="1"/>
</dbReference>
<keyword evidence="9" id="KW-1185">Reference proteome</keyword>
<dbReference type="GO" id="GO:0008284">
    <property type="term" value="P:positive regulation of cell population proliferation"/>
    <property type="evidence" value="ECO:0007669"/>
    <property type="project" value="TreeGrafter"/>
</dbReference>
<organism evidence="8 9">
    <name type="scientific">Pocillopora meandrina</name>
    <dbReference type="NCBI Taxonomy" id="46732"/>
    <lineage>
        <taxon>Eukaryota</taxon>
        <taxon>Metazoa</taxon>
        <taxon>Cnidaria</taxon>
        <taxon>Anthozoa</taxon>
        <taxon>Hexacorallia</taxon>
        <taxon>Scleractinia</taxon>
        <taxon>Astrocoeniina</taxon>
        <taxon>Pocilloporidae</taxon>
        <taxon>Pocillopora</taxon>
    </lineage>
</organism>
<feature type="transmembrane region" description="Helical" evidence="5">
    <location>
        <begin position="224"/>
        <end position="245"/>
    </location>
</feature>
<keyword evidence="5" id="KW-0812">Transmembrane</keyword>
<dbReference type="InterPro" id="IPR000072">
    <property type="entry name" value="PDGF/VEGF_dom"/>
</dbReference>
<dbReference type="InterPro" id="IPR029034">
    <property type="entry name" value="Cystine-knot_cytokine"/>
</dbReference>
<feature type="domain" description="Platelet-derived growth factor (PDGF) family profile" evidence="7">
    <location>
        <begin position="29"/>
        <end position="105"/>
    </location>
</feature>
<dbReference type="GO" id="GO:0016020">
    <property type="term" value="C:membrane"/>
    <property type="evidence" value="ECO:0007669"/>
    <property type="project" value="InterPro"/>
</dbReference>
<evidence type="ECO:0000313" key="8">
    <source>
        <dbReference type="EMBL" id="CAH3155533.1"/>
    </source>
</evidence>
<reference evidence="8 9" key="1">
    <citation type="submission" date="2022-05" db="EMBL/GenBank/DDBJ databases">
        <authorList>
            <consortium name="Genoscope - CEA"/>
            <person name="William W."/>
        </authorList>
    </citation>
    <scope>NUCLEOTIDE SEQUENCE [LARGE SCALE GENOMIC DNA]</scope>
</reference>
<evidence type="ECO:0000256" key="1">
    <source>
        <dbReference type="ARBA" id="ARBA00006686"/>
    </source>
</evidence>
<feature type="compositionally biased region" description="Polar residues" evidence="4">
    <location>
        <begin position="1261"/>
        <end position="1270"/>
    </location>
</feature>
<comment type="similarity">
    <text evidence="1">Belongs to the PDGF/VEGF growth factor family.</text>
</comment>
<dbReference type="SMART" id="SM00141">
    <property type="entry name" value="PDGF"/>
    <property type="match status" value="1"/>
</dbReference>
<feature type="transmembrane region" description="Helical" evidence="5">
    <location>
        <begin position="1187"/>
        <end position="1208"/>
    </location>
</feature>
<evidence type="ECO:0000259" key="7">
    <source>
        <dbReference type="SMART" id="SM00141"/>
    </source>
</evidence>
<dbReference type="GO" id="GO:0005615">
    <property type="term" value="C:extracellular space"/>
    <property type="evidence" value="ECO:0007669"/>
    <property type="project" value="TreeGrafter"/>
</dbReference>
<evidence type="ECO:0000256" key="4">
    <source>
        <dbReference type="SAM" id="MobiDB-lite"/>
    </source>
</evidence>
<dbReference type="Gene3D" id="2.10.90.10">
    <property type="entry name" value="Cystine-knot cytokines"/>
    <property type="match status" value="4"/>
</dbReference>
<keyword evidence="2" id="KW-0339">Growth factor</keyword>
<dbReference type="SUPFAM" id="SSF57501">
    <property type="entry name" value="Cystine-knot cytokines"/>
    <property type="match status" value="4"/>
</dbReference>
<dbReference type="GO" id="GO:0008083">
    <property type="term" value="F:growth factor activity"/>
    <property type="evidence" value="ECO:0007669"/>
    <property type="project" value="UniProtKB-KW"/>
</dbReference>
<dbReference type="GO" id="GO:0051781">
    <property type="term" value="P:positive regulation of cell division"/>
    <property type="evidence" value="ECO:0007669"/>
    <property type="project" value="UniProtKB-KW"/>
</dbReference>
<comment type="caution">
    <text evidence="8">The sequence shown here is derived from an EMBL/GenBank/DDBJ whole genome shotgun (WGS) entry which is preliminary data.</text>
</comment>
<dbReference type="Pfam" id="PF00341">
    <property type="entry name" value="PDGF"/>
    <property type="match status" value="1"/>
</dbReference>
<feature type="transmembrane region" description="Helical" evidence="5">
    <location>
        <begin position="895"/>
        <end position="916"/>
    </location>
</feature>
<evidence type="ECO:0000256" key="6">
    <source>
        <dbReference type="SAM" id="SignalP"/>
    </source>
</evidence>
<feature type="signal peptide" evidence="6">
    <location>
        <begin position="1"/>
        <end position="22"/>
    </location>
</feature>
<feature type="chain" id="PRO_5043863466" description="Platelet-derived growth factor (PDGF) family profile domain-containing protein" evidence="6">
    <location>
        <begin position="23"/>
        <end position="1270"/>
    </location>
</feature>
<feature type="compositionally biased region" description="Polar residues" evidence="4">
    <location>
        <begin position="1240"/>
        <end position="1252"/>
    </location>
</feature>
<dbReference type="GO" id="GO:0070851">
    <property type="term" value="F:growth factor receptor binding"/>
    <property type="evidence" value="ECO:0007669"/>
    <property type="project" value="TreeGrafter"/>
</dbReference>
<keyword evidence="5" id="KW-1133">Transmembrane helix</keyword>
<evidence type="ECO:0000256" key="3">
    <source>
        <dbReference type="ARBA" id="ARBA00023246"/>
    </source>
</evidence>
<dbReference type="PANTHER" id="PTHR11633:SF1">
    <property type="entry name" value="LD28763P"/>
    <property type="match status" value="1"/>
</dbReference>
<gene>
    <name evidence="8" type="ORF">PMEA_00028062</name>
</gene>
<accession>A0AAU9XRN3</accession>
<keyword evidence="5" id="KW-0472">Membrane</keyword>
<name>A0AAU9XRN3_9CNID</name>
<evidence type="ECO:0000313" key="9">
    <source>
        <dbReference type="Proteomes" id="UP001159428"/>
    </source>
</evidence>
<dbReference type="Proteomes" id="UP001159428">
    <property type="component" value="Unassembled WGS sequence"/>
</dbReference>
<keyword evidence="6" id="KW-0732">Signal</keyword>
<dbReference type="EMBL" id="CALNXJ010000058">
    <property type="protein sequence ID" value="CAH3155533.1"/>
    <property type="molecule type" value="Genomic_DNA"/>
</dbReference>